<keyword evidence="5" id="KW-0812">Transmembrane</keyword>
<evidence type="ECO:0000256" key="4">
    <source>
        <dbReference type="ARBA" id="ARBA00022452"/>
    </source>
</evidence>
<keyword evidence="8" id="KW-0998">Cell outer membrane</keyword>
<dbReference type="Gene3D" id="3.10.20.410">
    <property type="match status" value="1"/>
</dbReference>
<proteinExistence type="inferred from homology"/>
<evidence type="ECO:0000256" key="5">
    <source>
        <dbReference type="ARBA" id="ARBA00022692"/>
    </source>
</evidence>
<dbReference type="SUPFAM" id="SSF141729">
    <property type="entry name" value="FimD N-terminal domain-like"/>
    <property type="match status" value="1"/>
</dbReference>
<dbReference type="GO" id="GO:0009297">
    <property type="term" value="P:pilus assembly"/>
    <property type="evidence" value="ECO:0007669"/>
    <property type="project" value="InterPro"/>
</dbReference>
<evidence type="ECO:0000313" key="12">
    <source>
        <dbReference type="Proteomes" id="UP000000662"/>
    </source>
</evidence>
<dbReference type="InterPro" id="IPR025885">
    <property type="entry name" value="PapC_N"/>
</dbReference>
<dbReference type="InterPro" id="IPR042186">
    <property type="entry name" value="FimD_plug_dom"/>
</dbReference>
<gene>
    <name evidence="11" type="ordered locus">Bamb_4024</name>
</gene>
<dbReference type="GeneID" id="93086999"/>
<dbReference type="KEGG" id="bam:Bamb_4024"/>
<dbReference type="RefSeq" id="WP_011659023.1">
    <property type="nucleotide sequence ID" value="NC_008391.1"/>
</dbReference>
<dbReference type="Pfam" id="PF13953">
    <property type="entry name" value="PapC_C"/>
    <property type="match status" value="1"/>
</dbReference>
<dbReference type="InterPro" id="IPR037224">
    <property type="entry name" value="PapC_N_sf"/>
</dbReference>
<dbReference type="Proteomes" id="UP000000662">
    <property type="component" value="Chromosome 2"/>
</dbReference>
<accession>Q0B8E6</accession>
<dbReference type="GO" id="GO:0015473">
    <property type="term" value="F:fimbrial usher porin activity"/>
    <property type="evidence" value="ECO:0007669"/>
    <property type="project" value="InterPro"/>
</dbReference>
<dbReference type="eggNOG" id="COG3188">
    <property type="taxonomic scope" value="Bacteria"/>
</dbReference>
<dbReference type="InterPro" id="IPR025949">
    <property type="entry name" value="PapC-like_C"/>
</dbReference>
<evidence type="ECO:0000256" key="6">
    <source>
        <dbReference type="ARBA" id="ARBA00022729"/>
    </source>
</evidence>
<keyword evidence="12" id="KW-1185">Reference proteome</keyword>
<comment type="subcellular location">
    <subcellularLocation>
        <location evidence="1">Cell outer membrane</location>
        <topology evidence="1">Multi-pass membrane protein</topology>
    </subcellularLocation>
</comment>
<dbReference type="PANTHER" id="PTHR30451">
    <property type="entry name" value="OUTER MEMBRANE USHER PROTEIN"/>
    <property type="match status" value="1"/>
</dbReference>
<dbReference type="Pfam" id="PF13954">
    <property type="entry name" value="PapC_N"/>
    <property type="match status" value="1"/>
</dbReference>
<evidence type="ECO:0000313" key="11">
    <source>
        <dbReference type="EMBL" id="ABI89577.1"/>
    </source>
</evidence>
<dbReference type="Pfam" id="PF00577">
    <property type="entry name" value="Usher"/>
    <property type="match status" value="1"/>
</dbReference>
<evidence type="ECO:0000256" key="7">
    <source>
        <dbReference type="ARBA" id="ARBA00023136"/>
    </source>
</evidence>
<keyword evidence="4" id="KW-1134">Transmembrane beta strand</keyword>
<dbReference type="FunFam" id="2.60.40.3110:FF:000001">
    <property type="entry name" value="Putative fimbrial outer membrane usher"/>
    <property type="match status" value="1"/>
</dbReference>
<dbReference type="FunFam" id="2.60.40.2610:FF:000001">
    <property type="entry name" value="Outer membrane fimbrial usher protein"/>
    <property type="match status" value="1"/>
</dbReference>
<dbReference type="InterPro" id="IPR000015">
    <property type="entry name" value="Fimb_usher"/>
</dbReference>
<feature type="domain" description="PapC N-terminal" evidence="10">
    <location>
        <begin position="51"/>
        <end position="198"/>
    </location>
</feature>
<protein>
    <submittedName>
        <fullName evidence="11">Fimbrial biogenesis outer membrane usher protein</fullName>
    </submittedName>
</protein>
<feature type="domain" description="PapC-like C-terminal" evidence="9">
    <location>
        <begin position="773"/>
        <end position="838"/>
    </location>
</feature>
<keyword evidence="6" id="KW-0732">Signal</keyword>
<dbReference type="AlphaFoldDB" id="Q0B8E6"/>
<dbReference type="PANTHER" id="PTHR30451:SF20">
    <property type="entry name" value="FIMBRIAE USHER"/>
    <property type="match status" value="1"/>
</dbReference>
<dbReference type="Gene3D" id="2.60.40.3110">
    <property type="match status" value="1"/>
</dbReference>
<dbReference type="GO" id="GO:0009279">
    <property type="term" value="C:cell outer membrane"/>
    <property type="evidence" value="ECO:0007669"/>
    <property type="project" value="UniProtKB-SubCell"/>
</dbReference>
<dbReference type="Gene3D" id="2.60.40.2070">
    <property type="match status" value="1"/>
</dbReference>
<evidence type="ECO:0000256" key="3">
    <source>
        <dbReference type="ARBA" id="ARBA00022448"/>
    </source>
</evidence>
<comment type="similarity">
    <text evidence="2">Belongs to the fimbrial export usher family.</text>
</comment>
<dbReference type="InterPro" id="IPR043142">
    <property type="entry name" value="PapC-like_C_sf"/>
</dbReference>
<evidence type="ECO:0000259" key="10">
    <source>
        <dbReference type="Pfam" id="PF13954"/>
    </source>
</evidence>
<sequence length="866" mass="92136">MTPTRLPRRGAADMPHVKPIHLLVAACVAAWSAHGRATTQAAAESTLAHVEFDGAFLQSRLGKHVDVSRFAQRNVTAPGVYTTDIHVGPDWIGRYDVRFVAAPDSGDARPCFDRTQLERVGVDFGKLAPEVLARLDSDGACLQLEQVVPGASAAFDFARQTLRLSIPQASLVRKARGYVSPDQWTSGETVGLLGYNFNLYTSKASGHTTQTQGYLGLNGGVNLGNWRFRHEGSYSWSSRGESRYQDIATYLQRDLPSLSSQLVVGESYTSGELFDSTQFRGVRLSTDDRMLPDSLRGYAPVVRGIANSNAKVTIRQNDVTIYETTVAPGNFEIDDLYPTGYGGDLQVSVAEADGSVHSFSVPYAAVPMSLRPGIGRYSFVAGTLRNPHGSSQPLFTQATYQRGLTNLLTAYGGVTLAGGYASAMLGGAFNTSFGAFGADVTHALTSIPGAKRYSGSSVRVSYAKSVDATGTDIALAAYRYSTDGYFGLNDAMQARDAARDGRSAQSVWRQRNRASLALTQRLGTTGGRINTTASAVNYWNRPGSDVNYSVGYTNQFRNISYSLTATRQRNAGGDMGTLYYASVTIPLGRERPMTVSGNVSRDTLGRTRLQSTLSGSLGEDHALSYSVSANHASGPNSGTDGSANVTYRTRVAEVNASAGASTDFQQGSLAVRGALVAHRGGITFSQPVSETFAIVEAPGAAGARVTNAAGVKVDGNGYAVVPYLTPYSLNTVALDPKGIPMDVELKETSRQIAPRAGAVPLIRFATDTGRAALVQARQADGTPLPFGAAVHDETGKEVGVVGQASRIFARGLTDSGSLTVQWGADDRRSICRIAYELPVAEHRRPSSGIRIVKSICEPDTTAAGIQ</sequence>
<evidence type="ECO:0000256" key="2">
    <source>
        <dbReference type="ARBA" id="ARBA00008064"/>
    </source>
</evidence>
<dbReference type="Gene3D" id="2.60.40.2610">
    <property type="entry name" value="Outer membrane usher protein FimD, plug domain"/>
    <property type="match status" value="1"/>
</dbReference>
<name>Q0B8E6_BURCM</name>
<evidence type="ECO:0000256" key="1">
    <source>
        <dbReference type="ARBA" id="ARBA00004571"/>
    </source>
</evidence>
<reference evidence="11" key="1">
    <citation type="submission" date="2006-08" db="EMBL/GenBank/DDBJ databases">
        <title>Complete sequence of Chromosome 2 of Burkholderia cepacia AMMD.</title>
        <authorList>
            <consortium name="US DOE Joint Genome Institute"/>
            <person name="Copeland A."/>
            <person name="Lucas S."/>
            <person name="Lapidus A."/>
            <person name="Barry K."/>
            <person name="Detter J.C."/>
            <person name="Glavina del Rio T."/>
            <person name="Hammon N."/>
            <person name="Israni S."/>
            <person name="Pitluck S."/>
            <person name="Bruce D."/>
            <person name="Chain P."/>
            <person name="Malfatti S."/>
            <person name="Shin M."/>
            <person name="Vergez L."/>
            <person name="Schmutz J."/>
            <person name="Larimer F."/>
            <person name="Land M."/>
            <person name="Hauser L."/>
            <person name="Kyrpides N."/>
            <person name="Kim E."/>
            <person name="Parke J."/>
            <person name="Coenye T."/>
            <person name="Konstantinidis K."/>
            <person name="Ramette A."/>
            <person name="Tiedje J."/>
            <person name="Richardson P."/>
        </authorList>
    </citation>
    <scope>NUCLEOTIDE SEQUENCE</scope>
    <source>
        <strain evidence="11">AMMD</strain>
    </source>
</reference>
<dbReference type="PATRIC" id="fig|339670.21.peg.4305"/>
<keyword evidence="3" id="KW-0813">Transport</keyword>
<keyword evidence="7" id="KW-0472">Membrane</keyword>
<evidence type="ECO:0000259" key="9">
    <source>
        <dbReference type="Pfam" id="PF13953"/>
    </source>
</evidence>
<dbReference type="EMBL" id="CP000441">
    <property type="protein sequence ID" value="ABI89577.1"/>
    <property type="molecule type" value="Genomic_DNA"/>
</dbReference>
<evidence type="ECO:0000256" key="8">
    <source>
        <dbReference type="ARBA" id="ARBA00023237"/>
    </source>
</evidence>
<organism evidence="11 12">
    <name type="scientific">Burkholderia ambifaria (strain ATCC BAA-244 / DSM 16087 / CCUG 44356 / LMG 19182 / AMMD)</name>
    <name type="common">Burkholderia cepacia (strain AMMD)</name>
    <dbReference type="NCBI Taxonomy" id="339670"/>
    <lineage>
        <taxon>Bacteria</taxon>
        <taxon>Pseudomonadati</taxon>
        <taxon>Pseudomonadota</taxon>
        <taxon>Betaproteobacteria</taxon>
        <taxon>Burkholderiales</taxon>
        <taxon>Burkholderiaceae</taxon>
        <taxon>Burkholderia</taxon>
        <taxon>Burkholderia cepacia complex</taxon>
    </lineage>
</organism>